<dbReference type="PROSITE" id="PS50853">
    <property type="entry name" value="FN3"/>
    <property type="match status" value="1"/>
</dbReference>
<sequence>MATWKSAAYDGRYLQLDISESVNVVGNSSTLSWTLTSTGGASTYYTIDTTTVTINGTTVYSKDRTYWDDRVFPAKKGSVSGTITVAHNSNGSKTIAVGFSTRVYIYGPQEYGGSMTLTTIDRSAPTVTFSTSNVTANGFKISATSSATADIWQYSTNGGSSWTQFSTTASTSASVTITSLSPNTSYTVRVRARRQYNHVYGTSGSSTVKTLGGAVVNSVNTVTADNATVSITINVTVYEASYTNTLVLKNGSTTILTISGLSWSKGTANRTVTLTSAQRTTLLNAMASIKSFTGTFAVSSYSGSTQIGSTSSKTATVLTTATNSAPTISGFTYADSYTTTKNLTGNDQLFVQNYSTLKVTPGTATAKNGASISNYTASCNGLSASNSTGAAITVGKIAKSGSVTVTLTVTDSRGYTASVSQTITVIPYAKPKVSSVTLRRTNDIEAEMQLKFSGSISAVTVDGTQKNSVVYVRYRYKKTSESSYGSYTSIYSGTTKSGTSFSYSNLELCNLDANSSYDLHLQIQDKLYSLSSLDLYFTVPQGTPLIALRKKKVGINTPEPQAMLDVAGDMRVDGSPLADFVIQQGTSGIWNYRKWKSGTAECWGQYSFTTAISTAWGVLYESGAIALPNFPFTFAEIPHVHISTENSNYAMFVERGSSSSWSTTTNPGKIFAVRPNTVPSATYKVSIYAIGKA</sequence>
<evidence type="ECO:0000313" key="2">
    <source>
        <dbReference type="EMBL" id="DAF87011.1"/>
    </source>
</evidence>
<dbReference type="InterPro" id="IPR003961">
    <property type="entry name" value="FN3_dom"/>
</dbReference>
<reference evidence="2" key="1">
    <citation type="journal article" date="2021" name="Proc. Natl. Acad. Sci. U.S.A.">
        <title>A Catalog of Tens of Thousands of Viruses from Human Metagenomes Reveals Hidden Associations with Chronic Diseases.</title>
        <authorList>
            <person name="Tisza M.J."/>
            <person name="Buck C.B."/>
        </authorList>
    </citation>
    <scope>NUCLEOTIDE SEQUENCE</scope>
    <source>
        <strain evidence="2">Ctgyi6</strain>
    </source>
</reference>
<feature type="non-terminal residue" evidence="2">
    <location>
        <position position="693"/>
    </location>
</feature>
<dbReference type="InterPro" id="IPR036116">
    <property type="entry name" value="FN3_sf"/>
</dbReference>
<dbReference type="Pfam" id="PF05895">
    <property type="entry name" value="DUF859"/>
    <property type="match status" value="1"/>
</dbReference>
<accession>A0A8S5TXU6</accession>
<evidence type="ECO:0000259" key="1">
    <source>
        <dbReference type="PROSITE" id="PS50853"/>
    </source>
</evidence>
<dbReference type="EMBL" id="BK015957">
    <property type="protein sequence ID" value="DAF87011.1"/>
    <property type="molecule type" value="Genomic_DNA"/>
</dbReference>
<feature type="domain" description="Fibronectin type-III" evidence="1">
    <location>
        <begin position="125"/>
        <end position="213"/>
    </location>
</feature>
<proteinExistence type="predicted"/>
<dbReference type="Gene3D" id="2.60.40.10">
    <property type="entry name" value="Immunoglobulins"/>
    <property type="match status" value="1"/>
</dbReference>
<organism evidence="2">
    <name type="scientific">Siphoviridae sp. ctgyi6</name>
    <dbReference type="NCBI Taxonomy" id="2825610"/>
    <lineage>
        <taxon>Viruses</taxon>
        <taxon>Duplodnaviria</taxon>
        <taxon>Heunggongvirae</taxon>
        <taxon>Uroviricota</taxon>
        <taxon>Caudoviricetes</taxon>
    </lineage>
</organism>
<name>A0A8S5TXU6_9CAUD</name>
<dbReference type="SUPFAM" id="SSF49265">
    <property type="entry name" value="Fibronectin type III"/>
    <property type="match status" value="1"/>
</dbReference>
<dbReference type="InterPro" id="IPR008577">
    <property type="entry name" value="DUF859"/>
</dbReference>
<protein>
    <recommendedName>
        <fullName evidence="1">Fibronectin type-III domain-containing protein</fullName>
    </recommendedName>
</protein>
<dbReference type="InterPro" id="IPR013783">
    <property type="entry name" value="Ig-like_fold"/>
</dbReference>
<dbReference type="CDD" id="cd00063">
    <property type="entry name" value="FN3"/>
    <property type="match status" value="1"/>
</dbReference>